<feature type="signal peptide" evidence="12">
    <location>
        <begin position="1"/>
        <end position="20"/>
    </location>
</feature>
<evidence type="ECO:0000256" key="8">
    <source>
        <dbReference type="ARBA" id="ARBA00023180"/>
    </source>
</evidence>
<protein>
    <recommendedName>
        <fullName evidence="13">Link domain-containing protein</fullName>
    </recommendedName>
</protein>
<feature type="chain" id="PRO_5042077376" description="Link domain-containing protein" evidence="12">
    <location>
        <begin position="21"/>
        <end position="321"/>
    </location>
</feature>
<dbReference type="GO" id="GO:0005540">
    <property type="term" value="F:hyaluronic acid binding"/>
    <property type="evidence" value="ECO:0007669"/>
    <property type="project" value="InterPro"/>
</dbReference>
<feature type="region of interest" description="Disordered" evidence="10">
    <location>
        <begin position="143"/>
        <end position="224"/>
    </location>
</feature>
<reference evidence="14" key="1">
    <citation type="journal article" date="2023" name="Science">
        <title>Genome structures resolve the early diversification of teleost fishes.</title>
        <authorList>
            <person name="Parey E."/>
            <person name="Louis A."/>
            <person name="Montfort J."/>
            <person name="Bouchez O."/>
            <person name="Roques C."/>
            <person name="Iampietro C."/>
            <person name="Lluch J."/>
            <person name="Castinel A."/>
            <person name="Donnadieu C."/>
            <person name="Desvignes T."/>
            <person name="Floi Bucao C."/>
            <person name="Jouanno E."/>
            <person name="Wen M."/>
            <person name="Mejri S."/>
            <person name="Dirks R."/>
            <person name="Jansen H."/>
            <person name="Henkel C."/>
            <person name="Chen W.J."/>
            <person name="Zahm M."/>
            <person name="Cabau C."/>
            <person name="Klopp C."/>
            <person name="Thompson A.W."/>
            <person name="Robinson-Rechavi M."/>
            <person name="Braasch I."/>
            <person name="Lecointre G."/>
            <person name="Bobe J."/>
            <person name="Postlethwait J.H."/>
            <person name="Berthelot C."/>
            <person name="Roest Crollius H."/>
            <person name="Guiguen Y."/>
        </authorList>
    </citation>
    <scope>NUCLEOTIDE SEQUENCE</scope>
    <source>
        <strain evidence="14">NC1722</strain>
    </source>
</reference>
<dbReference type="Gene3D" id="3.10.100.10">
    <property type="entry name" value="Mannose-Binding Protein A, subunit A"/>
    <property type="match status" value="1"/>
</dbReference>
<evidence type="ECO:0000256" key="10">
    <source>
        <dbReference type="SAM" id="MobiDB-lite"/>
    </source>
</evidence>
<dbReference type="InterPro" id="IPR000538">
    <property type="entry name" value="Link_dom"/>
</dbReference>
<dbReference type="SUPFAM" id="SSF56436">
    <property type="entry name" value="C-type lectin-like"/>
    <property type="match status" value="1"/>
</dbReference>
<evidence type="ECO:0000256" key="12">
    <source>
        <dbReference type="SAM" id="SignalP"/>
    </source>
</evidence>
<comment type="caution">
    <text evidence="9">Lacks conserved residue(s) required for the propagation of feature annotation.</text>
</comment>
<dbReference type="InterPro" id="IPR043210">
    <property type="entry name" value="CD44_antigen-like"/>
</dbReference>
<keyword evidence="2 11" id="KW-0812">Transmembrane</keyword>
<feature type="disulfide bond" evidence="9">
    <location>
        <begin position="81"/>
        <end position="102"/>
    </location>
</feature>
<comment type="subcellular location">
    <subcellularLocation>
        <location evidence="1">Membrane</location>
        <topology evidence="1">Single-pass membrane protein</topology>
    </subcellularLocation>
</comment>
<evidence type="ECO:0000256" key="6">
    <source>
        <dbReference type="ARBA" id="ARBA00023157"/>
    </source>
</evidence>
<keyword evidence="3 12" id="KW-0732">Signal</keyword>
<dbReference type="GO" id="GO:0007155">
    <property type="term" value="P:cell adhesion"/>
    <property type="evidence" value="ECO:0007669"/>
    <property type="project" value="InterPro"/>
</dbReference>
<dbReference type="PANTHER" id="PTHR10225">
    <property type="entry name" value="HYALURONAN RECEPTOR"/>
    <property type="match status" value="1"/>
</dbReference>
<feature type="compositionally biased region" description="Pro residues" evidence="10">
    <location>
        <begin position="154"/>
        <end position="182"/>
    </location>
</feature>
<dbReference type="GO" id="GO:0004888">
    <property type="term" value="F:transmembrane signaling receptor activity"/>
    <property type="evidence" value="ECO:0007669"/>
    <property type="project" value="TreeGrafter"/>
</dbReference>
<dbReference type="PANTHER" id="PTHR10225:SF2">
    <property type="entry name" value="LYMPHATIC VESSEL ENDOTHELIAL HYALURONIC ACID RECEPTOR 1"/>
    <property type="match status" value="1"/>
</dbReference>
<keyword evidence="4 11" id="KW-1133">Transmembrane helix</keyword>
<evidence type="ECO:0000256" key="9">
    <source>
        <dbReference type="PROSITE-ProRule" id="PRU00323"/>
    </source>
</evidence>
<feature type="transmembrane region" description="Helical" evidence="11">
    <location>
        <begin position="234"/>
        <end position="257"/>
    </location>
</feature>
<dbReference type="Pfam" id="PF00193">
    <property type="entry name" value="Xlink"/>
    <property type="match status" value="1"/>
</dbReference>
<dbReference type="Proteomes" id="UP001221898">
    <property type="component" value="Unassembled WGS sequence"/>
</dbReference>
<evidence type="ECO:0000256" key="2">
    <source>
        <dbReference type="ARBA" id="ARBA00022692"/>
    </source>
</evidence>
<dbReference type="PRINTS" id="PR01217">
    <property type="entry name" value="PRICHEXTENSN"/>
</dbReference>
<feature type="domain" description="Link" evidence="13">
    <location>
        <begin position="40"/>
        <end position="126"/>
    </location>
</feature>
<feature type="compositionally biased region" description="Pro residues" evidence="10">
    <location>
        <begin position="197"/>
        <end position="222"/>
    </location>
</feature>
<evidence type="ECO:0000256" key="11">
    <source>
        <dbReference type="SAM" id="Phobius"/>
    </source>
</evidence>
<name>A0AAD7RZQ6_9TELE</name>
<dbReference type="InterPro" id="IPR016186">
    <property type="entry name" value="C-type_lectin-like/link_sf"/>
</dbReference>
<evidence type="ECO:0000259" key="13">
    <source>
        <dbReference type="PROSITE" id="PS50963"/>
    </source>
</evidence>
<keyword evidence="5 11" id="KW-0472">Membrane</keyword>
<sequence>MAGLCFLLCHLLSLAISALAVDPSNIEVFPESGRVSGVFLAFLKLNKNPVYAFNASQARLVCQSLHVVIASKAQVQKEETCRFGWIDEEIAVLPRITPSMPCGQERVGVIPWKSVVSRLFDAFCFNSSDIKTEVLVTTINVPTTSKPMAGAPSSPSPTLAPLPHTPPPLPPTTQSAPPPPPSLASTLSPLLSTSTSPPTPPSFPPLPPSTAPPPPRSTPPAPLLSAGPSYPPGVVSTALLVLASVLLLLAGVFTLWYHRRTRIFPFWKRGQRKEDTETEVWENFCQTDLKEQQTDIELDGCRNNSNDIRQEEGPETKAGSP</sequence>
<dbReference type="SMART" id="SM00445">
    <property type="entry name" value="LINK"/>
    <property type="match status" value="1"/>
</dbReference>
<keyword evidence="6 9" id="KW-1015">Disulfide bond</keyword>
<comment type="caution">
    <text evidence="14">The sequence shown here is derived from an EMBL/GenBank/DDBJ whole genome shotgun (WGS) entry which is preliminary data.</text>
</comment>
<evidence type="ECO:0000256" key="5">
    <source>
        <dbReference type="ARBA" id="ARBA00023136"/>
    </source>
</evidence>
<keyword evidence="15" id="KW-1185">Reference proteome</keyword>
<evidence type="ECO:0000313" key="15">
    <source>
        <dbReference type="Proteomes" id="UP001221898"/>
    </source>
</evidence>
<evidence type="ECO:0000256" key="1">
    <source>
        <dbReference type="ARBA" id="ARBA00004167"/>
    </source>
</evidence>
<dbReference type="InterPro" id="IPR016187">
    <property type="entry name" value="CTDL_fold"/>
</dbReference>
<evidence type="ECO:0000256" key="4">
    <source>
        <dbReference type="ARBA" id="ARBA00022989"/>
    </source>
</evidence>
<dbReference type="GO" id="GO:0005886">
    <property type="term" value="C:plasma membrane"/>
    <property type="evidence" value="ECO:0007669"/>
    <property type="project" value="TreeGrafter"/>
</dbReference>
<keyword evidence="8" id="KW-0325">Glycoprotein</keyword>
<organism evidence="14 15">
    <name type="scientific">Aldrovandia affinis</name>
    <dbReference type="NCBI Taxonomy" id="143900"/>
    <lineage>
        <taxon>Eukaryota</taxon>
        <taxon>Metazoa</taxon>
        <taxon>Chordata</taxon>
        <taxon>Craniata</taxon>
        <taxon>Vertebrata</taxon>
        <taxon>Euteleostomi</taxon>
        <taxon>Actinopterygii</taxon>
        <taxon>Neopterygii</taxon>
        <taxon>Teleostei</taxon>
        <taxon>Notacanthiformes</taxon>
        <taxon>Halosauridae</taxon>
        <taxon>Aldrovandia</taxon>
    </lineage>
</organism>
<feature type="region of interest" description="Disordered" evidence="10">
    <location>
        <begin position="295"/>
        <end position="321"/>
    </location>
</feature>
<dbReference type="EMBL" id="JAINUG010000140">
    <property type="protein sequence ID" value="KAJ8393140.1"/>
    <property type="molecule type" value="Genomic_DNA"/>
</dbReference>
<feature type="compositionally biased region" description="Low complexity" evidence="10">
    <location>
        <begin position="183"/>
        <end position="196"/>
    </location>
</feature>
<dbReference type="AlphaFoldDB" id="A0AAD7RZQ6"/>
<accession>A0AAD7RZQ6</accession>
<evidence type="ECO:0000313" key="14">
    <source>
        <dbReference type="EMBL" id="KAJ8393140.1"/>
    </source>
</evidence>
<proteinExistence type="predicted"/>
<evidence type="ECO:0000256" key="3">
    <source>
        <dbReference type="ARBA" id="ARBA00022729"/>
    </source>
</evidence>
<keyword evidence="7" id="KW-0675">Receptor</keyword>
<evidence type="ECO:0000256" key="7">
    <source>
        <dbReference type="ARBA" id="ARBA00023170"/>
    </source>
</evidence>
<gene>
    <name evidence="14" type="ORF">AAFF_G00068230</name>
</gene>
<dbReference type="PROSITE" id="PS50963">
    <property type="entry name" value="LINK_2"/>
    <property type="match status" value="1"/>
</dbReference>